<sequence>MADKLHPSRMDEASTATSPPPPADQAGGARSPPPPSAPPPRADLLPIAFADGAVTVGDGMLLLDRVSPQARVQHPAGTDMVLLSFAVSGGDAAMEDFALGALHCKRWLCCARNKLWWMTPEWGRTARELPPETQFLLAELEDGAFACILPLISQQKFRGTLRPPRRQSNAS</sequence>
<feature type="compositionally biased region" description="Basic and acidic residues" evidence="2">
    <location>
        <begin position="1"/>
        <end position="12"/>
    </location>
</feature>
<dbReference type="Pfam" id="PF05691">
    <property type="entry name" value="Raffinose_syn"/>
    <property type="match status" value="1"/>
</dbReference>
<dbReference type="OrthoDB" id="4664297at2759"/>
<dbReference type="EMBL" id="LHPF02000001">
    <property type="protein sequence ID" value="PSC76674.1"/>
    <property type="molecule type" value="Genomic_DNA"/>
</dbReference>
<evidence type="ECO:0000313" key="3">
    <source>
        <dbReference type="EMBL" id="PSC76674.1"/>
    </source>
</evidence>
<dbReference type="AlphaFoldDB" id="A0A2P6VRF2"/>
<name>A0A2P6VRF2_9CHLO</name>
<comment type="caution">
    <text evidence="3">The sequence shown here is derived from an EMBL/GenBank/DDBJ whole genome shotgun (WGS) entry which is preliminary data.</text>
</comment>
<accession>A0A2P6VRF2</accession>
<proteinExistence type="predicted"/>
<dbReference type="STRING" id="554055.A0A2P6VRF2"/>
<evidence type="ECO:0000313" key="4">
    <source>
        <dbReference type="Proteomes" id="UP000239649"/>
    </source>
</evidence>
<protein>
    <submittedName>
        <fullName evidence="3">Galactinol-sucrose galactosyltransferase 2</fullName>
    </submittedName>
</protein>
<evidence type="ECO:0000256" key="2">
    <source>
        <dbReference type="SAM" id="MobiDB-lite"/>
    </source>
</evidence>
<feature type="compositionally biased region" description="Pro residues" evidence="2">
    <location>
        <begin position="31"/>
        <end position="41"/>
    </location>
</feature>
<keyword evidence="4" id="KW-1185">Reference proteome</keyword>
<keyword evidence="1" id="KW-0119">Carbohydrate metabolism</keyword>
<keyword evidence="3" id="KW-0328">Glycosyltransferase</keyword>
<dbReference type="PANTHER" id="PTHR31268:SF32">
    <property type="entry name" value="GALACTINOL--SUCROSE GALACTOSYLTRANSFERASE 2-RELATED"/>
    <property type="match status" value="1"/>
</dbReference>
<keyword evidence="3" id="KW-0808">Transferase</keyword>
<feature type="region of interest" description="Disordered" evidence="2">
    <location>
        <begin position="1"/>
        <end position="44"/>
    </location>
</feature>
<organism evidence="3 4">
    <name type="scientific">Micractinium conductrix</name>
    <dbReference type="NCBI Taxonomy" id="554055"/>
    <lineage>
        <taxon>Eukaryota</taxon>
        <taxon>Viridiplantae</taxon>
        <taxon>Chlorophyta</taxon>
        <taxon>core chlorophytes</taxon>
        <taxon>Trebouxiophyceae</taxon>
        <taxon>Chlorellales</taxon>
        <taxon>Chlorellaceae</taxon>
        <taxon>Chlorella clade</taxon>
        <taxon>Micractinium</taxon>
    </lineage>
</organism>
<reference evidence="3 4" key="1">
    <citation type="journal article" date="2018" name="Plant J.">
        <title>Genome sequences of Chlorella sorokiniana UTEX 1602 and Micractinium conductrix SAG 241.80: implications to maltose excretion by a green alga.</title>
        <authorList>
            <person name="Arriola M.B."/>
            <person name="Velmurugan N."/>
            <person name="Zhang Y."/>
            <person name="Plunkett M.H."/>
            <person name="Hondzo H."/>
            <person name="Barney B.M."/>
        </authorList>
    </citation>
    <scope>NUCLEOTIDE SEQUENCE [LARGE SCALE GENOMIC DNA]</scope>
    <source>
        <strain evidence="3 4">SAG 241.80</strain>
    </source>
</reference>
<dbReference type="Proteomes" id="UP000239649">
    <property type="component" value="Unassembled WGS sequence"/>
</dbReference>
<dbReference type="GO" id="GO:0016757">
    <property type="term" value="F:glycosyltransferase activity"/>
    <property type="evidence" value="ECO:0007669"/>
    <property type="project" value="UniProtKB-KW"/>
</dbReference>
<dbReference type="InterPro" id="IPR008811">
    <property type="entry name" value="Glycosyl_hydrolases_36"/>
</dbReference>
<dbReference type="PANTHER" id="PTHR31268">
    <property type="match status" value="1"/>
</dbReference>
<evidence type="ECO:0000256" key="1">
    <source>
        <dbReference type="ARBA" id="ARBA00023277"/>
    </source>
</evidence>
<gene>
    <name evidence="3" type="primary">g260</name>
    <name evidence="3" type="ORF">C2E20_0260</name>
</gene>